<feature type="chain" id="PRO_5044741897" evidence="3">
    <location>
        <begin position="26"/>
        <end position="1054"/>
    </location>
</feature>
<dbReference type="Gene3D" id="3.40.1740.10">
    <property type="entry name" value="VC0467-like"/>
    <property type="match status" value="2"/>
</dbReference>
<sequence>MFAKTKFLIVLLCQAALSLICSVKAFSLHRRTNSQNANRIGFTAKSLSKSNDQDDDVDWRAFRAQLVKSETSTNEPPSIDADTASTHWAYDSGDFVEPGSIVISIPSSDPIADDIDALNNQCYRKCIVLVLDVMNNFIQGIILNRPTNICVADGMKLLTPQTAEDFDDSGLDSCADSPGSQWKVWFGGESFGPYSDSPQVLCLHSVQSNLALDVSKVVMPGILLTPFEGAQAIVNAGDGKPSDFWLFCGICGWETSSFYREMHNEGLWKLVSSDGGTILKELNLQRCEEEQLAADKVCDVDSDSRNAGIHTWEMLMDMIGKEDEKYKYDDSFGDSMLRCWATGALSFTDEEQSSSNLLSDGPLYPDARNDCDESSFDITDYDPTSLMSVEPLQSTKSEQTALGTMVRASSASRSPFLLSDQCFHKSLVLILSETDECSTGVALHLITDKIYSLFLEDGEEVELAVRYGGPVQEDEDGEMLQLTFLHANNGVAKSGIGQLVSAGIYKCTEEEVAFSISNGFACADDFMAIQGLSIWKKRQETGLVVGGVLGDIEEGFFEPVPVGRMLDVWHTLMQGDILSDTSLDKNMALIQAAWRQASISEDTLEEESKILVFGSDIDVAAVADEALRRWINANLLSLTKIKTVAHRHEQSESRAVRKPVSRHRHSANNEDAVSSTIHDVATAGAAIDEPKIRVLTSVQGKENRCNRYQGPSNDLDVTNHTVDTACELIGLKRPDDKKHEHGLADGIQLHLIESIKLAGLRKAREKSIMDMITTLCNHLSNREDEISQWIQFADSVVVKAAQKLSRLMLENAADKTAIEDYCTSRNALDSRIDCAHGETQQLKDELSCVKSDIARMLHQFNAEYQNELKRDCSNHNNRMKTQGQDKLKEAIALQSAKHNDEKMRLESQILSLSNVVEIKAKELNELKDQLNITSLAANDAHTKQSEMLTRFDLERQNFQSKLSKSEEEISRLQNLLEQENSNKEKELKDMEEKMNGEFDAIELKVKRSMKLLTESKDKEIKAALTRAIEAERILSELNAAVLPVISSAEDSGEK</sequence>
<organism evidence="4 5">
    <name type="scientific">Cyclotella atomus</name>
    <dbReference type="NCBI Taxonomy" id="382360"/>
    <lineage>
        <taxon>Eukaryota</taxon>
        <taxon>Sar</taxon>
        <taxon>Stramenopiles</taxon>
        <taxon>Ochrophyta</taxon>
        <taxon>Bacillariophyta</taxon>
        <taxon>Coscinodiscophyceae</taxon>
        <taxon>Thalassiosirophycidae</taxon>
        <taxon>Stephanodiscales</taxon>
        <taxon>Stephanodiscaceae</taxon>
        <taxon>Cyclotella</taxon>
    </lineage>
</organism>
<evidence type="ECO:0000256" key="3">
    <source>
        <dbReference type="SAM" id="SignalP"/>
    </source>
</evidence>
<gene>
    <name evidence="4" type="ORF">ACHAWO_004715</name>
</gene>
<feature type="compositionally biased region" description="Basic residues" evidence="2">
    <location>
        <begin position="656"/>
        <end position="666"/>
    </location>
</feature>
<accession>A0ABD3NQS1</accession>
<protein>
    <submittedName>
        <fullName evidence="4">Uncharacterized protein</fullName>
    </submittedName>
</protein>
<feature type="coiled-coil region" evidence="1">
    <location>
        <begin position="948"/>
        <end position="1000"/>
    </location>
</feature>
<feature type="signal peptide" evidence="3">
    <location>
        <begin position="1"/>
        <end position="25"/>
    </location>
</feature>
<name>A0ABD3NQS1_9STRA</name>
<feature type="region of interest" description="Disordered" evidence="2">
    <location>
        <begin position="649"/>
        <end position="673"/>
    </location>
</feature>
<proteinExistence type="predicted"/>
<dbReference type="AlphaFoldDB" id="A0ABD3NQS1"/>
<keyword evidence="3" id="KW-0732">Signal</keyword>
<evidence type="ECO:0000313" key="4">
    <source>
        <dbReference type="EMBL" id="KAL3777431.1"/>
    </source>
</evidence>
<keyword evidence="5" id="KW-1185">Reference proteome</keyword>
<reference evidence="4 5" key="1">
    <citation type="submission" date="2024-10" db="EMBL/GenBank/DDBJ databases">
        <title>Updated reference genomes for cyclostephanoid diatoms.</title>
        <authorList>
            <person name="Roberts W.R."/>
            <person name="Alverson A.J."/>
        </authorList>
    </citation>
    <scope>NUCLEOTIDE SEQUENCE [LARGE SCALE GENOMIC DNA]</scope>
    <source>
        <strain evidence="4 5">AJA010-31</strain>
    </source>
</reference>
<dbReference type="Pfam" id="PF02622">
    <property type="entry name" value="DUF179"/>
    <property type="match status" value="1"/>
</dbReference>
<evidence type="ECO:0000256" key="1">
    <source>
        <dbReference type="SAM" id="Coils"/>
    </source>
</evidence>
<keyword evidence="1" id="KW-0175">Coiled coil</keyword>
<comment type="caution">
    <text evidence="4">The sequence shown here is derived from an EMBL/GenBank/DDBJ whole genome shotgun (WGS) entry which is preliminary data.</text>
</comment>
<evidence type="ECO:0000313" key="5">
    <source>
        <dbReference type="Proteomes" id="UP001530400"/>
    </source>
</evidence>
<dbReference type="PANTHER" id="PTHR30327">
    <property type="entry name" value="UNCHARACTERIZED PROTEIN YQGE"/>
    <property type="match status" value="1"/>
</dbReference>
<evidence type="ECO:0000256" key="2">
    <source>
        <dbReference type="SAM" id="MobiDB-lite"/>
    </source>
</evidence>
<dbReference type="PANTHER" id="PTHR30327:SF1">
    <property type="entry name" value="UPF0301 PROTEIN YQGE"/>
    <property type="match status" value="1"/>
</dbReference>
<dbReference type="SUPFAM" id="SSF143456">
    <property type="entry name" value="VC0467-like"/>
    <property type="match status" value="2"/>
</dbReference>
<dbReference type="EMBL" id="JALLPJ020001045">
    <property type="protein sequence ID" value="KAL3777431.1"/>
    <property type="molecule type" value="Genomic_DNA"/>
</dbReference>
<dbReference type="InterPro" id="IPR003774">
    <property type="entry name" value="AlgH-like"/>
</dbReference>
<dbReference type="Proteomes" id="UP001530400">
    <property type="component" value="Unassembled WGS sequence"/>
</dbReference>